<protein>
    <recommendedName>
        <fullName evidence="4">Holin</fullName>
    </recommendedName>
</protein>
<dbReference type="AlphaFoldDB" id="A0A139KI01"/>
<reference evidence="2 3" key="1">
    <citation type="submission" date="2019-06" db="EMBL/GenBank/DDBJ databases">
        <title>Complete genome sequence of Bacteroides uniformis NBRC 113350.</title>
        <authorList>
            <person name="Miura T."/>
            <person name="Furukawa M."/>
            <person name="Shimamura M."/>
            <person name="Ohyama Y."/>
            <person name="Yamazoe A."/>
            <person name="Kawasaki H."/>
        </authorList>
    </citation>
    <scope>NUCLEOTIDE SEQUENCE [LARGE SCALE GENOMIC DNA]</scope>
    <source>
        <strain evidence="2 3">NBRC 113350</strain>
    </source>
</reference>
<dbReference type="KEGG" id="bun:Bun01g_17810"/>
<proteinExistence type="predicted"/>
<evidence type="ECO:0000256" key="1">
    <source>
        <dbReference type="SAM" id="Phobius"/>
    </source>
</evidence>
<gene>
    <name evidence="2" type="ORF">Bun01g_17810</name>
</gene>
<dbReference type="STRING" id="820.ERS852554_02361"/>
<organism evidence="2 3">
    <name type="scientific">Bacteroides uniformis</name>
    <dbReference type="NCBI Taxonomy" id="820"/>
    <lineage>
        <taxon>Bacteria</taxon>
        <taxon>Pseudomonadati</taxon>
        <taxon>Bacteroidota</taxon>
        <taxon>Bacteroidia</taxon>
        <taxon>Bacteroidales</taxon>
        <taxon>Bacteroidaceae</taxon>
        <taxon>Bacteroides</taxon>
    </lineage>
</organism>
<dbReference type="EMBL" id="AP019724">
    <property type="protein sequence ID" value="BBK87411.1"/>
    <property type="molecule type" value="Genomic_DNA"/>
</dbReference>
<dbReference type="Proteomes" id="UP000320533">
    <property type="component" value="Chromosome"/>
</dbReference>
<keyword evidence="1" id="KW-1133">Transmembrane helix</keyword>
<evidence type="ECO:0000313" key="2">
    <source>
        <dbReference type="EMBL" id="BBK87411.1"/>
    </source>
</evidence>
<evidence type="ECO:0000313" key="3">
    <source>
        <dbReference type="Proteomes" id="UP000320533"/>
    </source>
</evidence>
<feature type="transmembrane region" description="Helical" evidence="1">
    <location>
        <begin position="16"/>
        <end position="33"/>
    </location>
</feature>
<sequence length="88" mass="10497">MDLMEKKKSFFERRPYVCYALYAGLLFAFNLFLRWWSGELDADEYLMSAINTLILTAGFVWGDRYRRKNLANKKKIDELLNNKENNGF</sequence>
<accession>A0A139KI01</accession>
<evidence type="ECO:0008006" key="4">
    <source>
        <dbReference type="Google" id="ProtNLM"/>
    </source>
</evidence>
<name>A0A139KI01_BACUN</name>
<keyword evidence="1" id="KW-0472">Membrane</keyword>
<feature type="transmembrane region" description="Helical" evidence="1">
    <location>
        <begin position="45"/>
        <end position="65"/>
    </location>
</feature>
<keyword evidence="1" id="KW-0812">Transmembrane</keyword>